<proteinExistence type="predicted"/>
<accession>A0ACB6RDS9</accession>
<dbReference type="Proteomes" id="UP000799755">
    <property type="component" value="Unassembled WGS sequence"/>
</dbReference>
<reference evidence="1" key="1">
    <citation type="journal article" date="2020" name="Stud. Mycol.">
        <title>101 Dothideomycetes genomes: a test case for predicting lifestyles and emergence of pathogens.</title>
        <authorList>
            <person name="Haridas S."/>
            <person name="Albert R."/>
            <person name="Binder M."/>
            <person name="Bloem J."/>
            <person name="Labutti K."/>
            <person name="Salamov A."/>
            <person name="Andreopoulos B."/>
            <person name="Baker S."/>
            <person name="Barry K."/>
            <person name="Bills G."/>
            <person name="Bluhm B."/>
            <person name="Cannon C."/>
            <person name="Castanera R."/>
            <person name="Culley D."/>
            <person name="Daum C."/>
            <person name="Ezra D."/>
            <person name="Gonzalez J."/>
            <person name="Henrissat B."/>
            <person name="Kuo A."/>
            <person name="Liang C."/>
            <person name="Lipzen A."/>
            <person name="Lutzoni F."/>
            <person name="Magnuson J."/>
            <person name="Mondo S."/>
            <person name="Nolan M."/>
            <person name="Ohm R."/>
            <person name="Pangilinan J."/>
            <person name="Park H.-J."/>
            <person name="Ramirez L."/>
            <person name="Alfaro M."/>
            <person name="Sun H."/>
            <person name="Tritt A."/>
            <person name="Yoshinaga Y."/>
            <person name="Zwiers L.-H."/>
            <person name="Turgeon B."/>
            <person name="Goodwin S."/>
            <person name="Spatafora J."/>
            <person name="Crous P."/>
            <person name="Grigoriev I."/>
        </authorList>
    </citation>
    <scope>NUCLEOTIDE SEQUENCE</scope>
    <source>
        <strain evidence="1">ATCC 200398</strain>
    </source>
</reference>
<protein>
    <submittedName>
        <fullName evidence="1">Cloroperoxidase</fullName>
    </submittedName>
</protein>
<dbReference type="EMBL" id="MU003494">
    <property type="protein sequence ID" value="KAF2476480.1"/>
    <property type="molecule type" value="Genomic_DNA"/>
</dbReference>
<evidence type="ECO:0000313" key="2">
    <source>
        <dbReference type="Proteomes" id="UP000799755"/>
    </source>
</evidence>
<gene>
    <name evidence="1" type="ORF">BDR25DRAFT_339480</name>
</gene>
<comment type="caution">
    <text evidence="1">The sequence shown here is derived from an EMBL/GenBank/DDBJ whole genome shotgun (WGS) entry which is preliminary data.</text>
</comment>
<organism evidence="1 2">
    <name type="scientific">Lindgomyces ingoldianus</name>
    <dbReference type="NCBI Taxonomy" id="673940"/>
    <lineage>
        <taxon>Eukaryota</taxon>
        <taxon>Fungi</taxon>
        <taxon>Dikarya</taxon>
        <taxon>Ascomycota</taxon>
        <taxon>Pezizomycotina</taxon>
        <taxon>Dothideomycetes</taxon>
        <taxon>Pleosporomycetidae</taxon>
        <taxon>Pleosporales</taxon>
        <taxon>Lindgomycetaceae</taxon>
        <taxon>Lindgomyces</taxon>
    </lineage>
</organism>
<keyword evidence="2" id="KW-1185">Reference proteome</keyword>
<name>A0ACB6RDS9_9PLEO</name>
<evidence type="ECO:0000313" key="1">
    <source>
        <dbReference type="EMBL" id="KAF2476480.1"/>
    </source>
</evidence>
<sequence length="255" mass="27782">MRISFPFFTLAGLAGAANTFGYWHPPVQGDVRSPCPALSSLANHNIIPHNGKSLSVPLLVNAMVISLNFGEDLATFLALAGLKTSSNPASTIFNLDDLNKHSLIEHDASLSRADFNLGGDSHTFSQEIFDETLSYFGALEEISIADAGAARWGRVLTEQKRDPKFNYTAQARFLSYAESAVYFRVLNNPKTGRTPVDFIKILFEQERFPAKEGWVTPASPIGSFTVAADILALALATSEKSGTSFNETDFHGYKV</sequence>